<evidence type="ECO:0000313" key="7">
    <source>
        <dbReference type="EMBL" id="HIU60956.1"/>
    </source>
</evidence>
<dbReference type="GO" id="GO:0055129">
    <property type="term" value="P:L-proline biosynthetic process"/>
    <property type="evidence" value="ECO:0007669"/>
    <property type="project" value="TreeGrafter"/>
</dbReference>
<evidence type="ECO:0000256" key="3">
    <source>
        <dbReference type="ARBA" id="ARBA00022857"/>
    </source>
</evidence>
<dbReference type="GO" id="GO:0004735">
    <property type="term" value="F:pyrroline-5-carboxylate reductase activity"/>
    <property type="evidence" value="ECO:0007669"/>
    <property type="project" value="TreeGrafter"/>
</dbReference>
<keyword evidence="2" id="KW-0641">Proline biosynthesis</keyword>
<dbReference type="AlphaFoldDB" id="A0A9D1MIN3"/>
<gene>
    <name evidence="7" type="ORF">IAB05_06155</name>
</gene>
<dbReference type="InterPro" id="IPR029036">
    <property type="entry name" value="P5CR_dimer"/>
</dbReference>
<evidence type="ECO:0000256" key="4">
    <source>
        <dbReference type="ARBA" id="ARBA00023002"/>
    </source>
</evidence>
<dbReference type="SUPFAM" id="SSF51735">
    <property type="entry name" value="NAD(P)-binding Rossmann-fold domains"/>
    <property type="match status" value="1"/>
</dbReference>
<name>A0A9D1MIN3_9FIRM</name>
<proteinExistence type="inferred from homology"/>
<sequence>GVKIATLRDLLPENIGIARIMPNTPCSVGKGASAVCFDGVSAEHTTFIENILSAMGVYIRTAESNFDAVTSISGSGPAYVYMFINALTKAGIEGGLSPEDSKKLALMTVEGSAAYAAAADYDLDTLTDRVCSKGGTTIEAVEVFREKDLFGIVSAAVKACRDKSELLSKKL</sequence>
<organism evidence="7 8">
    <name type="scientific">Candidatus Stercoripulliclostridium merdigallinarum</name>
    <dbReference type="NCBI Taxonomy" id="2840951"/>
    <lineage>
        <taxon>Bacteria</taxon>
        <taxon>Bacillati</taxon>
        <taxon>Bacillota</taxon>
        <taxon>Clostridia</taxon>
        <taxon>Eubacteriales</taxon>
        <taxon>Candidatus Stercoripulliclostridium</taxon>
    </lineage>
</organism>
<protein>
    <submittedName>
        <fullName evidence="7">Pyrroline-5-carboxylate reductase</fullName>
    </submittedName>
</protein>
<dbReference type="InterPro" id="IPR008927">
    <property type="entry name" value="6-PGluconate_DH-like_C_sf"/>
</dbReference>
<keyword evidence="3" id="KW-0521">NADP</keyword>
<dbReference type="PANTHER" id="PTHR11645:SF0">
    <property type="entry name" value="PYRROLINE-5-CARBOXYLATE REDUCTASE 3"/>
    <property type="match status" value="1"/>
</dbReference>
<evidence type="ECO:0000313" key="8">
    <source>
        <dbReference type="Proteomes" id="UP000824094"/>
    </source>
</evidence>
<keyword evidence="2" id="KW-0028">Amino-acid biosynthesis</keyword>
<dbReference type="SUPFAM" id="SSF48179">
    <property type="entry name" value="6-phosphogluconate dehydrogenase C-terminal domain-like"/>
    <property type="match status" value="1"/>
</dbReference>
<feature type="domain" description="Pyrroline-5-carboxylate reductase dimerisation" evidence="6">
    <location>
        <begin position="63"/>
        <end position="165"/>
    </location>
</feature>
<reference evidence="7" key="1">
    <citation type="submission" date="2020-10" db="EMBL/GenBank/DDBJ databases">
        <authorList>
            <person name="Gilroy R."/>
        </authorList>
    </citation>
    <scope>NUCLEOTIDE SEQUENCE</scope>
    <source>
        <strain evidence="7">18911</strain>
    </source>
</reference>
<dbReference type="PANTHER" id="PTHR11645">
    <property type="entry name" value="PYRROLINE-5-CARBOXYLATE REDUCTASE"/>
    <property type="match status" value="1"/>
</dbReference>
<dbReference type="Gene3D" id="1.10.3730.10">
    <property type="entry name" value="ProC C-terminal domain-like"/>
    <property type="match status" value="1"/>
</dbReference>
<accession>A0A9D1MIN3</accession>
<dbReference type="Proteomes" id="UP000824094">
    <property type="component" value="Unassembled WGS sequence"/>
</dbReference>
<feature type="non-terminal residue" evidence="7">
    <location>
        <position position="1"/>
    </location>
</feature>
<dbReference type="Pfam" id="PF14748">
    <property type="entry name" value="P5CR_dimer"/>
    <property type="match status" value="1"/>
</dbReference>
<evidence type="ECO:0000259" key="6">
    <source>
        <dbReference type="Pfam" id="PF14748"/>
    </source>
</evidence>
<comment type="function">
    <text evidence="5">Catalyzes the reduction of 1-pyrroline-5-carboxylate (PCA) to L-proline.</text>
</comment>
<reference evidence="7" key="2">
    <citation type="journal article" date="2021" name="PeerJ">
        <title>Extensive microbial diversity within the chicken gut microbiome revealed by metagenomics and culture.</title>
        <authorList>
            <person name="Gilroy R."/>
            <person name="Ravi A."/>
            <person name="Getino M."/>
            <person name="Pursley I."/>
            <person name="Horton D.L."/>
            <person name="Alikhan N.F."/>
            <person name="Baker D."/>
            <person name="Gharbi K."/>
            <person name="Hall N."/>
            <person name="Watson M."/>
            <person name="Adriaenssens E.M."/>
            <person name="Foster-Nyarko E."/>
            <person name="Jarju S."/>
            <person name="Secka A."/>
            <person name="Antonio M."/>
            <person name="Oren A."/>
            <person name="Chaudhuri R.R."/>
            <person name="La Ragione R."/>
            <person name="Hildebrand F."/>
            <person name="Pallen M.J."/>
        </authorList>
    </citation>
    <scope>NUCLEOTIDE SEQUENCE</scope>
    <source>
        <strain evidence="7">18911</strain>
    </source>
</reference>
<dbReference type="InterPro" id="IPR036291">
    <property type="entry name" value="NAD(P)-bd_dom_sf"/>
</dbReference>
<dbReference type="Gene3D" id="3.40.50.720">
    <property type="entry name" value="NAD(P)-binding Rossmann-like Domain"/>
    <property type="match status" value="1"/>
</dbReference>
<dbReference type="FunFam" id="1.10.3730.10:FF:000001">
    <property type="entry name" value="Pyrroline-5-carboxylate reductase"/>
    <property type="match status" value="1"/>
</dbReference>
<dbReference type="EMBL" id="DVNF01000179">
    <property type="protein sequence ID" value="HIU60956.1"/>
    <property type="molecule type" value="Genomic_DNA"/>
</dbReference>
<keyword evidence="4" id="KW-0560">Oxidoreductase</keyword>
<evidence type="ECO:0000256" key="5">
    <source>
        <dbReference type="ARBA" id="ARBA00058118"/>
    </source>
</evidence>
<evidence type="ECO:0000256" key="2">
    <source>
        <dbReference type="ARBA" id="ARBA00022650"/>
    </source>
</evidence>
<evidence type="ECO:0000256" key="1">
    <source>
        <dbReference type="ARBA" id="ARBA00005525"/>
    </source>
</evidence>
<comment type="similarity">
    <text evidence="1">Belongs to the pyrroline-5-carboxylate reductase family.</text>
</comment>
<comment type="caution">
    <text evidence="7">The sequence shown here is derived from an EMBL/GenBank/DDBJ whole genome shotgun (WGS) entry which is preliminary data.</text>
</comment>